<keyword evidence="1" id="KW-1133">Transmembrane helix</keyword>
<dbReference type="Proteomes" id="UP000184139">
    <property type="component" value="Unassembled WGS sequence"/>
</dbReference>
<protein>
    <submittedName>
        <fullName evidence="2">Trypsin-like peptidase domain-containing protein</fullName>
    </submittedName>
</protein>
<organism evidence="2 3">
    <name type="scientific">Desulfofustis glycolicus DSM 9705</name>
    <dbReference type="NCBI Taxonomy" id="1121409"/>
    <lineage>
        <taxon>Bacteria</taxon>
        <taxon>Pseudomonadati</taxon>
        <taxon>Thermodesulfobacteriota</taxon>
        <taxon>Desulfobulbia</taxon>
        <taxon>Desulfobulbales</taxon>
        <taxon>Desulfocapsaceae</taxon>
        <taxon>Desulfofustis</taxon>
    </lineage>
</organism>
<dbReference type="Gene3D" id="2.40.10.120">
    <property type="match status" value="1"/>
</dbReference>
<reference evidence="2 3" key="1">
    <citation type="submission" date="2016-11" db="EMBL/GenBank/DDBJ databases">
        <authorList>
            <person name="Jaros S."/>
            <person name="Januszkiewicz K."/>
            <person name="Wedrychowicz H."/>
        </authorList>
    </citation>
    <scope>NUCLEOTIDE SEQUENCE [LARGE SCALE GENOMIC DNA]</scope>
    <source>
        <strain evidence="2 3">DSM 9705</strain>
    </source>
</reference>
<evidence type="ECO:0000313" key="3">
    <source>
        <dbReference type="Proteomes" id="UP000184139"/>
    </source>
</evidence>
<dbReference type="InterPro" id="IPR001940">
    <property type="entry name" value="Peptidase_S1C"/>
</dbReference>
<keyword evidence="1" id="KW-0812">Transmembrane</keyword>
<dbReference type="InterPro" id="IPR009003">
    <property type="entry name" value="Peptidase_S1_PA"/>
</dbReference>
<dbReference type="Pfam" id="PF13365">
    <property type="entry name" value="Trypsin_2"/>
    <property type="match status" value="1"/>
</dbReference>
<gene>
    <name evidence="2" type="ORF">SAMN02745124_02739</name>
</gene>
<accession>A0A1M5X4F9</accession>
<dbReference type="STRING" id="1121409.SAMN02745124_02739"/>
<feature type="transmembrane region" description="Helical" evidence="1">
    <location>
        <begin position="75"/>
        <end position="92"/>
    </location>
</feature>
<keyword evidence="1" id="KW-0472">Membrane</keyword>
<sequence>MRDPVRTASVGLPDNYWLSPLRGNNAQDHKRATATKFWESDKLRDNKRIQADAQYALLILGVGCFMRRRTIMRKIVVIFFVLLSLLDTLSFAENVKLQRAIPFGILNRVFPFAFGEHAGSCFIIDDDDRQYIITARHLVSGISEHDTIRILINEVWRNIEVVPIFPENDKTDIVALAGNKLVAPKMEILIGAGGMYVGQDVYFLGFPFGLATQFDKPTTSRIAFIKKAILSAVDTRPDSGNIIYLDGHNNPGFSGGPVIFANYEQHERLQIAGVVSGYKNQPTKVMSALIEDTKSNTNDSKKKIVHYILENTGIVVAYHFSEIEKAIKNKPIGFPLPKTKE</sequence>
<evidence type="ECO:0000313" key="2">
    <source>
        <dbReference type="EMBL" id="SHH94691.1"/>
    </source>
</evidence>
<dbReference type="SUPFAM" id="SSF50494">
    <property type="entry name" value="Trypsin-like serine proteases"/>
    <property type="match status" value="1"/>
</dbReference>
<dbReference type="GO" id="GO:0004252">
    <property type="term" value="F:serine-type endopeptidase activity"/>
    <property type="evidence" value="ECO:0007669"/>
    <property type="project" value="InterPro"/>
</dbReference>
<dbReference type="GO" id="GO:0006508">
    <property type="term" value="P:proteolysis"/>
    <property type="evidence" value="ECO:0007669"/>
    <property type="project" value="InterPro"/>
</dbReference>
<keyword evidence="3" id="KW-1185">Reference proteome</keyword>
<dbReference type="AlphaFoldDB" id="A0A1M5X4F9"/>
<evidence type="ECO:0000256" key="1">
    <source>
        <dbReference type="SAM" id="Phobius"/>
    </source>
</evidence>
<proteinExistence type="predicted"/>
<dbReference type="PRINTS" id="PR00834">
    <property type="entry name" value="PROTEASES2C"/>
</dbReference>
<name>A0A1M5X4F9_9BACT</name>
<dbReference type="EMBL" id="FQXS01000017">
    <property type="protein sequence ID" value="SHH94691.1"/>
    <property type="molecule type" value="Genomic_DNA"/>
</dbReference>